<feature type="compositionally biased region" description="Low complexity" evidence="4">
    <location>
        <begin position="1"/>
        <end position="19"/>
    </location>
</feature>
<dbReference type="EMBL" id="CP021744">
    <property type="protein sequence ID" value="ARZ71362.1"/>
    <property type="molecule type" value="Genomic_DNA"/>
</dbReference>
<dbReference type="Proteomes" id="UP000195755">
    <property type="component" value="Chromosome"/>
</dbReference>
<dbReference type="GO" id="GO:0008168">
    <property type="term" value="F:methyltransferase activity"/>
    <property type="evidence" value="ECO:0007669"/>
    <property type="project" value="UniProtKB-KW"/>
</dbReference>
<dbReference type="OrthoDB" id="3382693at2"/>
<evidence type="ECO:0000256" key="3">
    <source>
        <dbReference type="ARBA" id="ARBA00022691"/>
    </source>
</evidence>
<dbReference type="InterPro" id="IPR029063">
    <property type="entry name" value="SAM-dependent_MTases_sf"/>
</dbReference>
<dbReference type="PANTHER" id="PTHR43464">
    <property type="entry name" value="METHYLTRANSFERASE"/>
    <property type="match status" value="1"/>
</dbReference>
<feature type="region of interest" description="Disordered" evidence="4">
    <location>
        <begin position="1"/>
        <end position="30"/>
    </location>
</feature>
<keyword evidence="1" id="KW-0489">Methyltransferase</keyword>
<evidence type="ECO:0000313" key="6">
    <source>
        <dbReference type="EMBL" id="ARZ71362.1"/>
    </source>
</evidence>
<gene>
    <name evidence="6" type="ORF">SMD11_5786</name>
</gene>
<dbReference type="RefSeq" id="WP_087929175.1">
    <property type="nucleotide sequence ID" value="NZ_CP021744.1"/>
</dbReference>
<dbReference type="PANTHER" id="PTHR43464:SF19">
    <property type="entry name" value="UBIQUINONE BIOSYNTHESIS O-METHYLTRANSFERASE, MITOCHONDRIAL"/>
    <property type="match status" value="1"/>
</dbReference>
<protein>
    <recommendedName>
        <fullName evidence="5">Methyltransferase domain-containing protein</fullName>
    </recommendedName>
</protein>
<dbReference type="InterPro" id="IPR041698">
    <property type="entry name" value="Methyltransf_25"/>
</dbReference>
<evidence type="ECO:0000256" key="4">
    <source>
        <dbReference type="SAM" id="MobiDB-lite"/>
    </source>
</evidence>
<keyword evidence="2" id="KW-0808">Transferase</keyword>
<dbReference type="SUPFAM" id="SSF53335">
    <property type="entry name" value="S-adenosyl-L-methionine-dependent methyltransferases"/>
    <property type="match status" value="1"/>
</dbReference>
<dbReference type="CDD" id="cd02440">
    <property type="entry name" value="AdoMet_MTases"/>
    <property type="match status" value="1"/>
</dbReference>
<dbReference type="KEGG" id="salj:SMD11_5786"/>
<feature type="domain" description="Methyltransferase" evidence="5">
    <location>
        <begin position="71"/>
        <end position="167"/>
    </location>
</feature>
<keyword evidence="3" id="KW-0949">S-adenosyl-L-methionine</keyword>
<proteinExistence type="predicted"/>
<accession>A0A1Z2LAP8</accession>
<evidence type="ECO:0000313" key="7">
    <source>
        <dbReference type="Proteomes" id="UP000195755"/>
    </source>
</evidence>
<evidence type="ECO:0000256" key="2">
    <source>
        <dbReference type="ARBA" id="ARBA00022679"/>
    </source>
</evidence>
<reference evidence="6 7" key="1">
    <citation type="submission" date="2017-06" db="EMBL/GenBank/DDBJ databases">
        <title>Streptomyces albireticuli Genome sequencing and assembly.</title>
        <authorList>
            <person name="Wang Y."/>
            <person name="Du B."/>
            <person name="Ding Y."/>
            <person name="Liu H."/>
            <person name="Hou Q."/>
            <person name="Liu K."/>
            <person name="Yao L."/>
            <person name="Wang C."/>
        </authorList>
    </citation>
    <scope>NUCLEOTIDE SEQUENCE [LARGE SCALE GENOMIC DNA]</scope>
    <source>
        <strain evidence="6 7">MDJK11</strain>
    </source>
</reference>
<dbReference type="GO" id="GO:0032259">
    <property type="term" value="P:methylation"/>
    <property type="evidence" value="ECO:0007669"/>
    <property type="project" value="UniProtKB-KW"/>
</dbReference>
<evidence type="ECO:0000256" key="1">
    <source>
        <dbReference type="ARBA" id="ARBA00022603"/>
    </source>
</evidence>
<dbReference type="Gene3D" id="3.40.50.150">
    <property type="entry name" value="Vaccinia Virus protein VP39"/>
    <property type="match status" value="1"/>
</dbReference>
<name>A0A1Z2LAP8_9ACTN</name>
<organism evidence="6 7">
    <name type="scientific">Streptomyces albireticuli</name>
    <dbReference type="NCBI Taxonomy" id="1940"/>
    <lineage>
        <taxon>Bacteria</taxon>
        <taxon>Bacillati</taxon>
        <taxon>Actinomycetota</taxon>
        <taxon>Actinomycetes</taxon>
        <taxon>Kitasatosporales</taxon>
        <taxon>Streptomycetaceae</taxon>
        <taxon>Streptomyces</taxon>
    </lineage>
</organism>
<sequence length="309" mass="32196">MTTHHTTHQAGHPTAHHAGPGPGHHCGHRTEDLDWAAIGDQLERSARVRTPFLEGAADWLAATADGEVRRVLDVGSGPGVASLVLARRFPRAGVVAVDAAPGLLARAAGLAAGEGLAGRVTTHRADLPDGLEPLGAADLIWAGQVVHHLGDQTAALAAIGRSLRPGGLLAVVEGGLGPRFLPRDIGMGRPGLQARLEAGMENVFAAMRAGLPGSVAVTEDWPALFTAAGLTPAGSRTFLVDAPAPLDDLGRGYAYDRLNRAREGLADVLPADDLEVLDRLLDEESEAGVRKRADVFCLEALTVHVGRRV</sequence>
<dbReference type="AlphaFoldDB" id="A0A1Z2LAP8"/>
<evidence type="ECO:0000259" key="5">
    <source>
        <dbReference type="Pfam" id="PF13649"/>
    </source>
</evidence>
<dbReference type="Pfam" id="PF13649">
    <property type="entry name" value="Methyltransf_25"/>
    <property type="match status" value="1"/>
</dbReference>